<keyword evidence="1" id="KW-1133">Transmembrane helix</keyword>
<gene>
    <name evidence="2" type="ORF">CI1B_55050</name>
</gene>
<sequence>MSAKPSSGIPDWLTTDLIVIAVALAIIAFGVWIDPW</sequence>
<proteinExistence type="predicted"/>
<keyword evidence="3" id="KW-1185">Reference proteome</keyword>
<evidence type="ECO:0000313" key="3">
    <source>
        <dbReference type="Proteomes" id="UP000328092"/>
    </source>
</evidence>
<protein>
    <submittedName>
        <fullName evidence="2">Uncharacterized protein</fullName>
    </submittedName>
</protein>
<evidence type="ECO:0000313" key="2">
    <source>
        <dbReference type="EMBL" id="VIO74727.1"/>
    </source>
</evidence>
<name>A0A508TK36_9BRAD</name>
<accession>A0A508TK36</accession>
<evidence type="ECO:0000256" key="1">
    <source>
        <dbReference type="SAM" id="Phobius"/>
    </source>
</evidence>
<dbReference type="EMBL" id="CAADFC020000021">
    <property type="protein sequence ID" value="VIO74727.1"/>
    <property type="molecule type" value="Genomic_DNA"/>
</dbReference>
<dbReference type="Proteomes" id="UP000328092">
    <property type="component" value="Unassembled WGS sequence"/>
</dbReference>
<keyword evidence="1" id="KW-0472">Membrane</keyword>
<organism evidence="2 3">
    <name type="scientific">Bradyrhizobium ivorense</name>
    <dbReference type="NCBI Taxonomy" id="2511166"/>
    <lineage>
        <taxon>Bacteria</taxon>
        <taxon>Pseudomonadati</taxon>
        <taxon>Pseudomonadota</taxon>
        <taxon>Alphaproteobacteria</taxon>
        <taxon>Hyphomicrobiales</taxon>
        <taxon>Nitrobacteraceae</taxon>
        <taxon>Bradyrhizobium</taxon>
    </lineage>
</organism>
<reference evidence="2" key="1">
    <citation type="submission" date="2019-02" db="EMBL/GenBank/DDBJ databases">
        <authorList>
            <person name="Pothier F.J."/>
        </authorList>
    </citation>
    <scope>NUCLEOTIDE SEQUENCE</scope>
    <source>
        <strain evidence="2">CI-1B</strain>
    </source>
</reference>
<dbReference type="AlphaFoldDB" id="A0A508TK36"/>
<comment type="caution">
    <text evidence="2">The sequence shown here is derived from an EMBL/GenBank/DDBJ whole genome shotgun (WGS) entry which is preliminary data.</text>
</comment>
<keyword evidence="1" id="KW-0812">Transmembrane</keyword>
<feature type="transmembrane region" description="Helical" evidence="1">
    <location>
        <begin position="12"/>
        <end position="33"/>
    </location>
</feature>